<comment type="similarity">
    <text evidence="2">Belongs to the glycosyl hydrolase 20 family.</text>
</comment>
<keyword evidence="5" id="KW-0326">Glycosidase</keyword>
<feature type="active site" description="Proton donor" evidence="6">
    <location>
        <position position="342"/>
    </location>
</feature>
<dbReference type="RefSeq" id="WP_136879501.1">
    <property type="nucleotide sequence ID" value="NZ_SWDX01000002.1"/>
</dbReference>
<dbReference type="Proteomes" id="UP000309594">
    <property type="component" value="Unassembled WGS sequence"/>
</dbReference>
<evidence type="ECO:0000259" key="9">
    <source>
        <dbReference type="Pfam" id="PF02838"/>
    </source>
</evidence>
<name>A0A4U1GIJ6_9SPHI</name>
<dbReference type="InterPro" id="IPR025705">
    <property type="entry name" value="Beta_hexosaminidase_sua/sub"/>
</dbReference>
<dbReference type="Pfam" id="PF13290">
    <property type="entry name" value="CHB_HEX_C_1"/>
    <property type="match status" value="1"/>
</dbReference>
<accession>A0A4U1GIJ6</accession>
<dbReference type="GO" id="GO:0005975">
    <property type="term" value="P:carbohydrate metabolic process"/>
    <property type="evidence" value="ECO:0007669"/>
    <property type="project" value="InterPro"/>
</dbReference>
<evidence type="ECO:0000256" key="3">
    <source>
        <dbReference type="ARBA" id="ARBA00012663"/>
    </source>
</evidence>
<dbReference type="EC" id="3.2.1.52" evidence="3"/>
<evidence type="ECO:0000256" key="5">
    <source>
        <dbReference type="ARBA" id="ARBA00023295"/>
    </source>
</evidence>
<dbReference type="PRINTS" id="PR00738">
    <property type="entry name" value="GLHYDRLASE20"/>
</dbReference>
<keyword evidence="4" id="KW-0378">Hydrolase</keyword>
<dbReference type="CDD" id="cd06563">
    <property type="entry name" value="GH20_chitobiase-like"/>
    <property type="match status" value="1"/>
</dbReference>
<dbReference type="EMBL" id="SWDX01000002">
    <property type="protein sequence ID" value="TKC63938.1"/>
    <property type="molecule type" value="Genomic_DNA"/>
</dbReference>
<dbReference type="InterPro" id="IPR000421">
    <property type="entry name" value="FA58C"/>
</dbReference>
<reference evidence="11 12" key="1">
    <citation type="submission" date="2019-04" db="EMBL/GenBank/DDBJ databases">
        <title>Pedobacter sp. RP-1-16 sp. nov., isolated from Arctic soil.</title>
        <authorList>
            <person name="Dahal R.H."/>
            <person name="Kim D.-U."/>
        </authorList>
    </citation>
    <scope>NUCLEOTIDE SEQUENCE [LARGE SCALE GENOMIC DNA]</scope>
    <source>
        <strain evidence="11 12">RP-1-16</strain>
    </source>
</reference>
<dbReference type="InterPro" id="IPR029018">
    <property type="entry name" value="Hex-like_dom2"/>
</dbReference>
<dbReference type="Pfam" id="PF02838">
    <property type="entry name" value="Glyco_hydro_20b"/>
    <property type="match status" value="1"/>
</dbReference>
<proteinExistence type="inferred from homology"/>
<organism evidence="11 12">
    <name type="scientific">Pedobacter hiemivivus</name>
    <dbReference type="NCBI Taxonomy" id="2530454"/>
    <lineage>
        <taxon>Bacteria</taxon>
        <taxon>Pseudomonadati</taxon>
        <taxon>Bacteroidota</taxon>
        <taxon>Sphingobacteriia</taxon>
        <taxon>Sphingobacteriales</taxon>
        <taxon>Sphingobacteriaceae</taxon>
        <taxon>Pedobacter</taxon>
    </lineage>
</organism>
<dbReference type="PANTHER" id="PTHR22600:SF57">
    <property type="entry name" value="BETA-N-ACETYLHEXOSAMINIDASE"/>
    <property type="match status" value="1"/>
</dbReference>
<feature type="domain" description="Glycoside hydrolase family 20 catalytic" evidence="7">
    <location>
        <begin position="165"/>
        <end position="511"/>
    </location>
</feature>
<dbReference type="InterPro" id="IPR008979">
    <property type="entry name" value="Galactose-bd-like_sf"/>
</dbReference>
<dbReference type="Gene3D" id="3.30.379.10">
    <property type="entry name" value="Chitobiase/beta-hexosaminidase domain 2-like"/>
    <property type="match status" value="1"/>
</dbReference>
<dbReference type="GO" id="GO:0016020">
    <property type="term" value="C:membrane"/>
    <property type="evidence" value="ECO:0007669"/>
    <property type="project" value="TreeGrafter"/>
</dbReference>
<dbReference type="InterPro" id="IPR015883">
    <property type="entry name" value="Glyco_hydro_20_cat"/>
</dbReference>
<dbReference type="InterPro" id="IPR017853">
    <property type="entry name" value="GH"/>
</dbReference>
<dbReference type="Gene3D" id="3.20.20.80">
    <property type="entry name" value="Glycosidases"/>
    <property type="match status" value="1"/>
</dbReference>
<feature type="domain" description="F5/8 type C" evidence="8">
    <location>
        <begin position="640"/>
        <end position="746"/>
    </location>
</feature>
<dbReference type="SUPFAM" id="SSF51445">
    <property type="entry name" value="(Trans)glycosidases"/>
    <property type="match status" value="1"/>
</dbReference>
<dbReference type="AlphaFoldDB" id="A0A4U1GIJ6"/>
<evidence type="ECO:0000256" key="6">
    <source>
        <dbReference type="PIRSR" id="PIRSR625705-1"/>
    </source>
</evidence>
<evidence type="ECO:0000313" key="12">
    <source>
        <dbReference type="Proteomes" id="UP000309594"/>
    </source>
</evidence>
<evidence type="ECO:0000256" key="1">
    <source>
        <dbReference type="ARBA" id="ARBA00001231"/>
    </source>
</evidence>
<dbReference type="SUPFAM" id="SSF55545">
    <property type="entry name" value="beta-N-acetylhexosaminidase-like domain"/>
    <property type="match status" value="1"/>
</dbReference>
<evidence type="ECO:0000313" key="11">
    <source>
        <dbReference type="EMBL" id="TKC63938.1"/>
    </source>
</evidence>
<dbReference type="SUPFAM" id="SSF49785">
    <property type="entry name" value="Galactose-binding domain-like"/>
    <property type="match status" value="1"/>
</dbReference>
<dbReference type="Gene3D" id="2.60.120.260">
    <property type="entry name" value="Galactose-binding domain-like"/>
    <property type="match status" value="1"/>
</dbReference>
<feature type="domain" description="GH29D-like beta-sandwich" evidence="10">
    <location>
        <begin position="553"/>
        <end position="611"/>
    </location>
</feature>
<dbReference type="Pfam" id="PF00754">
    <property type="entry name" value="F5_F8_type_C"/>
    <property type="match status" value="1"/>
</dbReference>
<dbReference type="Pfam" id="PF00728">
    <property type="entry name" value="Glyco_hydro_20"/>
    <property type="match status" value="1"/>
</dbReference>
<evidence type="ECO:0000259" key="10">
    <source>
        <dbReference type="Pfam" id="PF13290"/>
    </source>
</evidence>
<dbReference type="GO" id="GO:0004563">
    <property type="term" value="F:beta-N-acetylhexosaminidase activity"/>
    <property type="evidence" value="ECO:0007669"/>
    <property type="project" value="UniProtKB-EC"/>
</dbReference>
<gene>
    <name evidence="11" type="ORF">FBD94_06230</name>
</gene>
<comment type="caution">
    <text evidence="11">The sequence shown here is derived from an EMBL/GenBank/DDBJ whole genome shotgun (WGS) entry which is preliminary data.</text>
</comment>
<feature type="domain" description="Beta-hexosaminidase bacterial type N-terminal" evidence="9">
    <location>
        <begin position="31"/>
        <end position="162"/>
    </location>
</feature>
<evidence type="ECO:0000256" key="2">
    <source>
        <dbReference type="ARBA" id="ARBA00006285"/>
    </source>
</evidence>
<dbReference type="GO" id="GO:0030203">
    <property type="term" value="P:glycosaminoglycan metabolic process"/>
    <property type="evidence" value="ECO:0007669"/>
    <property type="project" value="TreeGrafter"/>
</dbReference>
<dbReference type="PANTHER" id="PTHR22600">
    <property type="entry name" value="BETA-HEXOSAMINIDASE"/>
    <property type="match status" value="1"/>
</dbReference>
<evidence type="ECO:0000259" key="8">
    <source>
        <dbReference type="Pfam" id="PF00754"/>
    </source>
</evidence>
<protein>
    <recommendedName>
        <fullName evidence="3">beta-N-acetylhexosaminidase</fullName>
        <ecNumber evidence="3">3.2.1.52</ecNumber>
    </recommendedName>
</protein>
<dbReference type="InterPro" id="IPR059177">
    <property type="entry name" value="GH29D-like_dom"/>
</dbReference>
<evidence type="ECO:0000256" key="4">
    <source>
        <dbReference type="ARBA" id="ARBA00022801"/>
    </source>
</evidence>
<dbReference type="InterPro" id="IPR015882">
    <property type="entry name" value="HEX_bac_N"/>
</dbReference>
<comment type="catalytic activity">
    <reaction evidence="1">
        <text>Hydrolysis of terminal non-reducing N-acetyl-D-hexosamine residues in N-acetyl-beta-D-hexosaminides.</text>
        <dbReference type="EC" id="3.2.1.52"/>
    </reaction>
</comment>
<sequence length="771" mass="87531">MNRTLCYSVVFLIFTHATVFLRAQDVNGQFPLIPYPAFIQSDVGAFQLSKTTLLDFDEAMEAKDVEGFRQQIRSFLGYSLGKTKIKAPAGNYIRFKIDRLHNEYDSVLKNAEGYTLICTQNNIEVKASTIKGLFYGLQSLTQLIQKSSIGIFSIKACSIKDYPRFAYRGMHLDVSRHLFPVHSLKKWIDLLALYKINTFHWHLTDDQGWRIEIKKYPKLQSVSAYRKETIVGHKRADPHVFDGKSYGGYYTQEEVKEVVRYAMERHITVIPEIEMPGHAQAVLAAYPELGCTGGPYETATFWGVFEDVFCAGKEQTFTFLTGVIDEVLTLFPSSYIHIGGDECPKTRWKVCPKCQNRIKSEHLKDEHELQSYFIRRMEKYLEGKGRKIIGWDEILEGGLASSATVMSWQGLEGGIAAAKMKHDVIMSPEKYVYLDYYQSYQDDEQIAAGGFTPLSKIYGYEPVPEVLNEKDAVYIKGVQANLWSEYVNTPEKAEYMMFPRIIALAEIAWTQKDLKNYEGFLTRLRPQSKMLQRLKVNYFKNYDEIIGNSQLINGKSTLSLQTTLPKGTIRYTTNGKVPGIKSLVYKKPLVIDRTQQIKAAVFNNGAVVTPVFKKDFTISKSTGKKITLTYQPKGNYAPNGAASLINGISGSQLYNDGEWSGFSGENLEAVIDLEQQQQISQLSINILKHHWQRMWEPDLLKFEVSADGTNYTEVYKQSSFIKEGINEIRVTIKPVEIRYVKVTAINKGIIPKGGYGAGGKAWLLADEIFIN</sequence>
<evidence type="ECO:0000259" key="7">
    <source>
        <dbReference type="Pfam" id="PF00728"/>
    </source>
</evidence>